<dbReference type="InterPro" id="IPR036010">
    <property type="entry name" value="2Fe-2S_ferredoxin-like_sf"/>
</dbReference>
<keyword evidence="4" id="KW-1185">Reference proteome</keyword>
<feature type="region of interest" description="Disordered" evidence="1">
    <location>
        <begin position="1"/>
        <end position="106"/>
    </location>
</feature>
<evidence type="ECO:0000256" key="1">
    <source>
        <dbReference type="SAM" id="MobiDB-lite"/>
    </source>
</evidence>
<dbReference type="InterPro" id="IPR012675">
    <property type="entry name" value="Beta-grasp_dom_sf"/>
</dbReference>
<sequence>MESAGAGSRHRGDRTVPGPVDVRWGDRRSGPGGGPRDLDRLGQRPDRRSRLLTGGRGPLGARYLTRAADDTRRGGRPGTGGRGVRATGCARPGGRRPGSQRDGTRDLAAGGEAVTAASADPAGEIHTAIVDGVEHRFSWPAGQLLLDALLEADVPVPFSCMQGECGACQCTLTGGPSHMLVNHVLSDYDISDDQTLACQTIRDGDGPYTADFDL</sequence>
<dbReference type="Pfam" id="PF00111">
    <property type="entry name" value="Fer2"/>
    <property type="match status" value="1"/>
</dbReference>
<organism evidence="3 4">
    <name type="scientific">Corynebacterium meridianum</name>
    <dbReference type="NCBI Taxonomy" id="2765363"/>
    <lineage>
        <taxon>Bacteria</taxon>
        <taxon>Bacillati</taxon>
        <taxon>Actinomycetota</taxon>
        <taxon>Actinomycetes</taxon>
        <taxon>Mycobacteriales</taxon>
        <taxon>Corynebacteriaceae</taxon>
        <taxon>Corynebacterium</taxon>
    </lineage>
</organism>
<dbReference type="InterPro" id="IPR006058">
    <property type="entry name" value="2Fe2S_fd_BS"/>
</dbReference>
<protein>
    <submittedName>
        <fullName evidence="3">2Fe-2S iron-sulfur cluster binding domain-containing protein</fullName>
    </submittedName>
</protein>
<evidence type="ECO:0000259" key="2">
    <source>
        <dbReference type="PROSITE" id="PS51085"/>
    </source>
</evidence>
<feature type="domain" description="2Fe-2S ferredoxin-type" evidence="2">
    <location>
        <begin position="123"/>
        <end position="214"/>
    </location>
</feature>
<dbReference type="SUPFAM" id="SSF54292">
    <property type="entry name" value="2Fe-2S ferredoxin-like"/>
    <property type="match status" value="1"/>
</dbReference>
<dbReference type="PROSITE" id="PS00197">
    <property type="entry name" value="2FE2S_FER_1"/>
    <property type="match status" value="1"/>
</dbReference>
<evidence type="ECO:0000313" key="4">
    <source>
        <dbReference type="Proteomes" id="UP000645966"/>
    </source>
</evidence>
<dbReference type="AlphaFoldDB" id="A0A934M5Q0"/>
<gene>
    <name evidence="3" type="ORF">JDV75_11515</name>
</gene>
<comment type="caution">
    <text evidence="3">The sequence shown here is derived from an EMBL/GenBank/DDBJ whole genome shotgun (WGS) entry which is preliminary data.</text>
</comment>
<dbReference type="CDD" id="cd00207">
    <property type="entry name" value="fer2"/>
    <property type="match status" value="1"/>
</dbReference>
<dbReference type="EMBL" id="JAEIOS010000015">
    <property type="protein sequence ID" value="MBI8990381.1"/>
    <property type="molecule type" value="Genomic_DNA"/>
</dbReference>
<dbReference type="InterPro" id="IPR001041">
    <property type="entry name" value="2Fe-2S_ferredoxin-type"/>
</dbReference>
<reference evidence="3" key="1">
    <citation type="submission" date="2020-12" db="EMBL/GenBank/DDBJ databases">
        <title>Genome public.</title>
        <authorList>
            <person name="Sun Q."/>
        </authorList>
    </citation>
    <scope>NUCLEOTIDE SEQUENCE</scope>
    <source>
        <strain evidence="3">CCM 8863</strain>
    </source>
</reference>
<proteinExistence type="predicted"/>
<evidence type="ECO:0000313" key="3">
    <source>
        <dbReference type="EMBL" id="MBI8990381.1"/>
    </source>
</evidence>
<dbReference type="Proteomes" id="UP000645966">
    <property type="component" value="Unassembled WGS sequence"/>
</dbReference>
<name>A0A934M5Q0_9CORY</name>
<feature type="compositionally biased region" description="Basic and acidic residues" evidence="1">
    <location>
        <begin position="36"/>
        <end position="49"/>
    </location>
</feature>
<dbReference type="PROSITE" id="PS51085">
    <property type="entry name" value="2FE2S_FER_2"/>
    <property type="match status" value="1"/>
</dbReference>
<accession>A0A934M5Q0</accession>
<dbReference type="Gene3D" id="3.10.20.30">
    <property type="match status" value="1"/>
</dbReference>
<dbReference type="GO" id="GO:0051537">
    <property type="term" value="F:2 iron, 2 sulfur cluster binding"/>
    <property type="evidence" value="ECO:0007669"/>
    <property type="project" value="InterPro"/>
</dbReference>